<keyword evidence="3" id="KW-0807">Transducer</keyword>
<dbReference type="CDD" id="cd19411">
    <property type="entry name" value="MCP2201-like_sensor"/>
    <property type="match status" value="1"/>
</dbReference>
<dbReference type="InterPro" id="IPR004090">
    <property type="entry name" value="Chemotax_Me-accpt_rcpt"/>
</dbReference>
<evidence type="ECO:0000256" key="2">
    <source>
        <dbReference type="ARBA" id="ARBA00029447"/>
    </source>
</evidence>
<dbReference type="PANTHER" id="PTHR43531:SF14">
    <property type="entry name" value="METHYL-ACCEPTING CHEMOTAXIS PROTEIN I-RELATED"/>
    <property type="match status" value="1"/>
</dbReference>
<comment type="caution">
    <text evidence="7">The sequence shown here is derived from an EMBL/GenBank/DDBJ whole genome shotgun (WGS) entry which is preliminary data.</text>
</comment>
<dbReference type="InterPro" id="IPR047347">
    <property type="entry name" value="YvaQ-like_sensor"/>
</dbReference>
<organism evidence="7 8">
    <name type="scientific">Pelomonas candidula</name>
    <dbReference type="NCBI Taxonomy" id="3299025"/>
    <lineage>
        <taxon>Bacteria</taxon>
        <taxon>Pseudomonadati</taxon>
        <taxon>Pseudomonadota</taxon>
        <taxon>Betaproteobacteria</taxon>
        <taxon>Burkholderiales</taxon>
        <taxon>Sphaerotilaceae</taxon>
        <taxon>Roseateles</taxon>
    </lineage>
</organism>
<dbReference type="InterPro" id="IPR024478">
    <property type="entry name" value="HlyB_4HB_MCP"/>
</dbReference>
<dbReference type="InterPro" id="IPR003660">
    <property type="entry name" value="HAMP_dom"/>
</dbReference>
<evidence type="ECO:0000259" key="6">
    <source>
        <dbReference type="PROSITE" id="PS50885"/>
    </source>
</evidence>
<dbReference type="PROSITE" id="PS50885">
    <property type="entry name" value="HAMP"/>
    <property type="match status" value="1"/>
</dbReference>
<evidence type="ECO:0000256" key="1">
    <source>
        <dbReference type="ARBA" id="ARBA00022481"/>
    </source>
</evidence>
<reference evidence="7 8" key="1">
    <citation type="submission" date="2024-08" db="EMBL/GenBank/DDBJ databases">
        <authorList>
            <person name="Lu H."/>
        </authorList>
    </citation>
    <scope>NUCLEOTIDE SEQUENCE [LARGE SCALE GENOMIC DNA]</scope>
    <source>
        <strain evidence="7 8">BYS78W</strain>
    </source>
</reference>
<dbReference type="SMART" id="SM00283">
    <property type="entry name" value="MA"/>
    <property type="match status" value="1"/>
</dbReference>
<dbReference type="SUPFAM" id="SSF58104">
    <property type="entry name" value="Methyl-accepting chemotaxis protein (MCP) signaling domain"/>
    <property type="match status" value="1"/>
</dbReference>
<dbReference type="Pfam" id="PF00672">
    <property type="entry name" value="HAMP"/>
    <property type="match status" value="1"/>
</dbReference>
<dbReference type="InterPro" id="IPR051310">
    <property type="entry name" value="MCP_chemotaxis"/>
</dbReference>
<gene>
    <name evidence="7" type="ORF">ACG04R_00645</name>
</gene>
<dbReference type="PROSITE" id="PS50111">
    <property type="entry name" value="CHEMOTAXIS_TRANSDUC_2"/>
    <property type="match status" value="1"/>
</dbReference>
<feature type="domain" description="Methyl-accepting transducer" evidence="5">
    <location>
        <begin position="270"/>
        <end position="499"/>
    </location>
</feature>
<keyword evidence="8" id="KW-1185">Reference proteome</keyword>
<keyword evidence="4" id="KW-1133">Transmembrane helix</keyword>
<evidence type="ECO:0000313" key="8">
    <source>
        <dbReference type="Proteomes" id="UP001606134"/>
    </source>
</evidence>
<dbReference type="Proteomes" id="UP001606134">
    <property type="component" value="Unassembled WGS sequence"/>
</dbReference>
<evidence type="ECO:0000256" key="3">
    <source>
        <dbReference type="PROSITE-ProRule" id="PRU00284"/>
    </source>
</evidence>
<proteinExistence type="inferred from homology"/>
<keyword evidence="4" id="KW-0472">Membrane</keyword>
<name>A0ABW7H5V4_9BURK</name>
<dbReference type="Gene3D" id="1.10.287.950">
    <property type="entry name" value="Methyl-accepting chemotaxis protein"/>
    <property type="match status" value="1"/>
</dbReference>
<protein>
    <submittedName>
        <fullName evidence="7">Methyl-accepting chemotaxis protein</fullName>
    </submittedName>
</protein>
<dbReference type="PANTHER" id="PTHR43531">
    <property type="entry name" value="PROTEIN ICFG"/>
    <property type="match status" value="1"/>
</dbReference>
<dbReference type="EMBL" id="JBIGIC010000001">
    <property type="protein sequence ID" value="MFG6485154.1"/>
    <property type="molecule type" value="Genomic_DNA"/>
</dbReference>
<dbReference type="PRINTS" id="PR00260">
    <property type="entry name" value="CHEMTRNSDUCR"/>
</dbReference>
<sequence>MKWFYDLRIATKLVVAFIAVLLLTAGLGVFAIAELARVNRTGTDLATNWMPAIKSAGDIRYGLSRLRSFSQQHVLADTPELKKSYEDTMAGLIDKLGKDRKAYEAVISEPEERKAYAEFSDLLASYLNAHQQIVALSREHKDEEAMALMRGVGKDSFRAMEARIDEIIKVNEEGAAEANRLGDQLYASARAWVIVVVVACIAVGMVLALGVARLISRSLQEAVAIARSVADGDLTRRIVVTSADETGQLLQALQDMTGSLTRLIDRVRNSSDSIATGSSQIATGNADLSQRTEEQASNLQQTAASMEELTVTVQQNADTARQATQLSATASAVATQGGEVVGQVVEMMGRISASSKKIGDIIGVIDGIAFQTNILALNAAVEAARAGEQGRGFAVVASEVRALASRSADAAKEIKVLISQSVETVEQGSGLVDSAGRTMTEIQAQVRRVSDLMGEIGAASLEQSQGIGQVGDAVQQLDQVTQQNAALVEESAAAADSLNQQAQLLTEAVSVFRIDQTLAAA</sequence>
<accession>A0ABW7H5V4</accession>
<dbReference type="Pfam" id="PF00015">
    <property type="entry name" value="MCPsignal"/>
    <property type="match status" value="1"/>
</dbReference>
<dbReference type="InterPro" id="IPR004089">
    <property type="entry name" value="MCPsignal_dom"/>
</dbReference>
<feature type="domain" description="HAMP" evidence="6">
    <location>
        <begin position="213"/>
        <end position="265"/>
    </location>
</feature>
<evidence type="ECO:0000259" key="5">
    <source>
        <dbReference type="PROSITE" id="PS50111"/>
    </source>
</evidence>
<dbReference type="RefSeq" id="WP_394405564.1">
    <property type="nucleotide sequence ID" value="NZ_JBIGIC010000001.1"/>
</dbReference>
<keyword evidence="1" id="KW-0488">Methylation</keyword>
<evidence type="ECO:0000256" key="4">
    <source>
        <dbReference type="SAM" id="Phobius"/>
    </source>
</evidence>
<keyword evidence="4" id="KW-0812">Transmembrane</keyword>
<dbReference type="Pfam" id="PF12729">
    <property type="entry name" value="4HB_MCP_1"/>
    <property type="match status" value="1"/>
</dbReference>
<evidence type="ECO:0000313" key="7">
    <source>
        <dbReference type="EMBL" id="MFG6485154.1"/>
    </source>
</evidence>
<dbReference type="CDD" id="cd06225">
    <property type="entry name" value="HAMP"/>
    <property type="match status" value="1"/>
</dbReference>
<feature type="transmembrane region" description="Helical" evidence="4">
    <location>
        <begin position="191"/>
        <end position="212"/>
    </location>
</feature>
<dbReference type="CDD" id="cd11386">
    <property type="entry name" value="MCP_signal"/>
    <property type="match status" value="1"/>
</dbReference>
<dbReference type="SMART" id="SM00304">
    <property type="entry name" value="HAMP"/>
    <property type="match status" value="1"/>
</dbReference>
<comment type="similarity">
    <text evidence="2">Belongs to the methyl-accepting chemotaxis (MCP) protein family.</text>
</comment>